<dbReference type="HOGENOM" id="CLU_007154_1_1_2"/>
<organism evidence="3 4">
    <name type="scientific">Archaeoglobus sulfaticallidus PM70-1</name>
    <dbReference type="NCBI Taxonomy" id="387631"/>
    <lineage>
        <taxon>Archaea</taxon>
        <taxon>Methanobacteriati</taxon>
        <taxon>Methanobacteriota</taxon>
        <taxon>Archaeoglobi</taxon>
        <taxon>Archaeoglobales</taxon>
        <taxon>Archaeoglobaceae</taxon>
        <taxon>Archaeoglobus</taxon>
    </lineage>
</organism>
<evidence type="ECO:0000259" key="2">
    <source>
        <dbReference type="Pfam" id="PF05378"/>
    </source>
</evidence>
<dbReference type="STRING" id="387631.Asulf_02049"/>
<keyword evidence="4" id="KW-1185">Reference proteome</keyword>
<reference evidence="3 4" key="1">
    <citation type="journal article" date="2013" name="Genome Announc.">
        <title>Complete Genome Sequence of the Thermophilic and Facultatively Chemolithoautotrophic Sulfate Reducer Archaeoglobus sulfaticallidus Strain PM70-1T.</title>
        <authorList>
            <person name="Stokke R."/>
            <person name="Hocking W.P."/>
            <person name="Steinsbu B.O."/>
            <person name="Steen I.H."/>
        </authorList>
    </citation>
    <scope>NUCLEOTIDE SEQUENCE [LARGE SCALE GENOMIC DNA]</scope>
    <source>
        <strain evidence="3">PM70-1</strain>
    </source>
</reference>
<dbReference type="Proteomes" id="UP000013307">
    <property type="component" value="Chromosome"/>
</dbReference>
<dbReference type="AlphaFoldDB" id="N0BIB2"/>
<dbReference type="Pfam" id="PF01968">
    <property type="entry name" value="Hydantoinase_A"/>
    <property type="match status" value="1"/>
</dbReference>
<accession>N0BIB2</accession>
<evidence type="ECO:0000259" key="1">
    <source>
        <dbReference type="Pfam" id="PF01968"/>
    </source>
</evidence>
<proteinExistence type="predicted"/>
<gene>
    <name evidence="3" type="ORF">Asulf_02049</name>
</gene>
<dbReference type="InterPro" id="IPR045079">
    <property type="entry name" value="Oxoprolinase-like"/>
</dbReference>
<dbReference type="InterPro" id="IPR008040">
    <property type="entry name" value="Hydant_A_N"/>
</dbReference>
<dbReference type="PANTHER" id="PTHR11365">
    <property type="entry name" value="5-OXOPROLINASE RELATED"/>
    <property type="match status" value="1"/>
</dbReference>
<dbReference type="Gene3D" id="3.30.420.40">
    <property type="match status" value="1"/>
</dbReference>
<dbReference type="PANTHER" id="PTHR11365:SF10">
    <property type="entry name" value="HYDANTOINASE_OXOPROLINASE"/>
    <property type="match status" value="1"/>
</dbReference>
<sequence>MTYRLGIDVGGTNTDAVILDKNDQPVAKIKVATTEDVTTGILNALDGVLKDSSVDPSEIKYAMLGTTHCTNAIVERKNLARVGIIRIGRPATLSIKPLISWPEDLVEAIGGYTHIVHGGHEYDGRELAPLDEEEVKRAVKDLKEKGVESVAISAVFSPVNNEHELRVAEIVREIMGDVPISLSHEIGSISLLERENAAILNAAVVKVAEIAVKSFENALKKKGIDAQLYITQNDGTLMSAEYALKYPVLTIASGPANSLRGGTFLSGLKNAVVVDVGGTTTDIGVLVNGFPRESSVAVEIGGVRTNFRMPDLISIGLGGGSIVEEVNGDVKVGPRSVGYRLEKEALVFGGNTLTTTDIAVSLGRIKLGDPSKVENLDKTLVEKAAGKIKTMVEEAIDRMKTSPEPVPVILVGGGSIIIPDELRGASEVIKPPHFEVANAIGAAIAQVSGEIDKVFSLEERSREDVLKEAKEIAVKEAIKAGADPNTVEIVDIDEVPLAYLPGNAIRIRVKAAGYLKI</sequence>
<dbReference type="KEGG" id="ast:Asulf_02049"/>
<dbReference type="OrthoDB" id="8261at2157"/>
<dbReference type="Pfam" id="PF05378">
    <property type="entry name" value="Hydant_A_N"/>
    <property type="match status" value="1"/>
</dbReference>
<dbReference type="SUPFAM" id="SSF53067">
    <property type="entry name" value="Actin-like ATPase domain"/>
    <property type="match status" value="2"/>
</dbReference>
<protein>
    <submittedName>
        <fullName evidence="3">N-methylhydantoinase A/acetone carboxylase, beta subunit</fullName>
    </submittedName>
</protein>
<dbReference type="eggNOG" id="arCOG01511">
    <property type="taxonomic scope" value="Archaea"/>
</dbReference>
<dbReference type="RefSeq" id="WP_015591608.1">
    <property type="nucleotide sequence ID" value="NC_021169.1"/>
</dbReference>
<feature type="domain" description="Hydantoinase A/oxoprolinase" evidence="1">
    <location>
        <begin position="194"/>
        <end position="366"/>
    </location>
</feature>
<dbReference type="InterPro" id="IPR043129">
    <property type="entry name" value="ATPase_NBD"/>
</dbReference>
<dbReference type="GO" id="GO:0016787">
    <property type="term" value="F:hydrolase activity"/>
    <property type="evidence" value="ECO:0007669"/>
    <property type="project" value="InterPro"/>
</dbReference>
<dbReference type="GeneID" id="15393684"/>
<evidence type="ECO:0000313" key="3">
    <source>
        <dbReference type="EMBL" id="AGK62012.1"/>
    </source>
</evidence>
<evidence type="ECO:0000313" key="4">
    <source>
        <dbReference type="Proteomes" id="UP000013307"/>
    </source>
</evidence>
<feature type="domain" description="Hydantoinase/oxoprolinase N-terminal" evidence="2">
    <location>
        <begin position="4"/>
        <end position="174"/>
    </location>
</feature>
<name>N0BIB2_9EURY</name>
<dbReference type="InterPro" id="IPR002821">
    <property type="entry name" value="Hydantoinase_A"/>
</dbReference>
<dbReference type="EMBL" id="CP005290">
    <property type="protein sequence ID" value="AGK62012.1"/>
    <property type="molecule type" value="Genomic_DNA"/>
</dbReference>